<keyword evidence="9" id="KW-0460">Magnesium</keyword>
<dbReference type="GO" id="GO:0016740">
    <property type="term" value="F:transferase activity"/>
    <property type="evidence" value="ECO:0007669"/>
    <property type="project" value="UniProtKB-KW"/>
</dbReference>
<keyword evidence="7" id="KW-0547">Nucleotide-binding</keyword>
<evidence type="ECO:0000256" key="3">
    <source>
        <dbReference type="ARBA" id="ARBA00019010"/>
    </source>
</evidence>
<reference evidence="11 12" key="1">
    <citation type="submission" date="2020-07" db="EMBL/GenBank/DDBJ databases">
        <title>Taxonomic revisions and descriptions of new bacterial species based on genomic comparisons in the high-G+C-content subgroup of the family Alcaligenaceae.</title>
        <authorList>
            <person name="Szabo A."/>
            <person name="Felfoldi T."/>
        </authorList>
    </citation>
    <scope>NUCLEOTIDE SEQUENCE [LARGE SCALE GENOMIC DNA]</scope>
    <source>
        <strain evidence="11 12">LMG 24012</strain>
    </source>
</reference>
<comment type="caution">
    <text evidence="11">The sequence shown here is derived from an EMBL/GenBank/DDBJ whole genome shotgun (WGS) entry which is preliminary data.</text>
</comment>
<evidence type="ECO:0000256" key="4">
    <source>
        <dbReference type="ARBA" id="ARBA00022490"/>
    </source>
</evidence>
<dbReference type="InterPro" id="IPR027417">
    <property type="entry name" value="P-loop_NTPase"/>
</dbReference>
<dbReference type="Gene3D" id="3.40.50.300">
    <property type="entry name" value="P-loop containing nucleotide triphosphate hydrolases"/>
    <property type="match status" value="1"/>
</dbReference>
<comment type="similarity">
    <text evidence="2">Belongs to the TsaE family.</text>
</comment>
<keyword evidence="6" id="KW-0479">Metal-binding</keyword>
<keyword evidence="11" id="KW-0808">Transferase</keyword>
<dbReference type="Proteomes" id="UP000559809">
    <property type="component" value="Unassembled WGS sequence"/>
</dbReference>
<keyword evidence="5" id="KW-0819">tRNA processing</keyword>
<evidence type="ECO:0000313" key="11">
    <source>
        <dbReference type="EMBL" id="NYT48654.1"/>
    </source>
</evidence>
<dbReference type="GO" id="GO:0046872">
    <property type="term" value="F:metal ion binding"/>
    <property type="evidence" value="ECO:0007669"/>
    <property type="project" value="UniProtKB-KW"/>
</dbReference>
<dbReference type="PANTHER" id="PTHR33540">
    <property type="entry name" value="TRNA THREONYLCARBAMOYLADENOSINE BIOSYNTHESIS PROTEIN TSAE"/>
    <property type="match status" value="1"/>
</dbReference>
<accession>A0A853FS10</accession>
<evidence type="ECO:0000256" key="8">
    <source>
        <dbReference type="ARBA" id="ARBA00022840"/>
    </source>
</evidence>
<evidence type="ECO:0000256" key="1">
    <source>
        <dbReference type="ARBA" id="ARBA00004496"/>
    </source>
</evidence>
<dbReference type="RefSeq" id="WP_180153937.1">
    <property type="nucleotide sequence ID" value="NZ_JACCEM010000002.1"/>
</dbReference>
<evidence type="ECO:0000256" key="5">
    <source>
        <dbReference type="ARBA" id="ARBA00022694"/>
    </source>
</evidence>
<dbReference type="AlphaFoldDB" id="A0A853FS10"/>
<dbReference type="PANTHER" id="PTHR33540:SF2">
    <property type="entry name" value="TRNA THREONYLCARBAMOYLADENOSINE BIOSYNTHESIS PROTEIN TSAE"/>
    <property type="match status" value="1"/>
</dbReference>
<evidence type="ECO:0000256" key="6">
    <source>
        <dbReference type="ARBA" id="ARBA00022723"/>
    </source>
</evidence>
<evidence type="ECO:0000256" key="7">
    <source>
        <dbReference type="ARBA" id="ARBA00022741"/>
    </source>
</evidence>
<dbReference type="SUPFAM" id="SSF52540">
    <property type="entry name" value="P-loop containing nucleoside triphosphate hydrolases"/>
    <property type="match status" value="1"/>
</dbReference>
<evidence type="ECO:0000313" key="12">
    <source>
        <dbReference type="Proteomes" id="UP000559809"/>
    </source>
</evidence>
<name>A0A853FS10_9BURK</name>
<dbReference type="GO" id="GO:0002949">
    <property type="term" value="P:tRNA threonylcarbamoyladenosine modification"/>
    <property type="evidence" value="ECO:0007669"/>
    <property type="project" value="InterPro"/>
</dbReference>
<keyword evidence="8" id="KW-0067">ATP-binding</keyword>
<protein>
    <recommendedName>
        <fullName evidence="3">tRNA threonylcarbamoyladenosine biosynthesis protein TsaE</fullName>
    </recommendedName>
    <alternativeName>
        <fullName evidence="10">t(6)A37 threonylcarbamoyladenosine biosynthesis protein TsaE</fullName>
    </alternativeName>
</protein>
<dbReference type="Pfam" id="PF02367">
    <property type="entry name" value="TsaE"/>
    <property type="match status" value="1"/>
</dbReference>
<sequence>MNENTPKLKTIAIDLPDEDATAGLAAQLAPMLCGRHPGLPATAPGGRIHLRGELGAGKTCFTRAFLRAAGIRGRIKSPSYTLLESYNLSNLYFYHLDFYRFSDSNEWLDAGFRDILHENAIVLIEWPEQAGALLPPPDLDIHLEYADTGRQASLTAHSDKGLLWLTTLVLPPPASRPPEPRDAG</sequence>
<keyword evidence="12" id="KW-1185">Reference proteome</keyword>
<evidence type="ECO:0000256" key="10">
    <source>
        <dbReference type="ARBA" id="ARBA00032441"/>
    </source>
</evidence>
<dbReference type="InterPro" id="IPR003442">
    <property type="entry name" value="T6A_TsaE"/>
</dbReference>
<dbReference type="NCBIfam" id="TIGR00150">
    <property type="entry name" value="T6A_YjeE"/>
    <property type="match status" value="1"/>
</dbReference>
<organism evidence="11 12">
    <name type="scientific">Parapusillimonas granuli</name>
    <dbReference type="NCBI Taxonomy" id="380911"/>
    <lineage>
        <taxon>Bacteria</taxon>
        <taxon>Pseudomonadati</taxon>
        <taxon>Pseudomonadota</taxon>
        <taxon>Betaproteobacteria</taxon>
        <taxon>Burkholderiales</taxon>
        <taxon>Alcaligenaceae</taxon>
        <taxon>Parapusillimonas</taxon>
    </lineage>
</organism>
<comment type="subcellular location">
    <subcellularLocation>
        <location evidence="1">Cytoplasm</location>
    </subcellularLocation>
</comment>
<gene>
    <name evidence="11" type="primary">tsaE</name>
    <name evidence="11" type="ORF">H0A72_04965</name>
</gene>
<dbReference type="GO" id="GO:0005737">
    <property type="term" value="C:cytoplasm"/>
    <property type="evidence" value="ECO:0007669"/>
    <property type="project" value="UniProtKB-SubCell"/>
</dbReference>
<evidence type="ECO:0000256" key="9">
    <source>
        <dbReference type="ARBA" id="ARBA00022842"/>
    </source>
</evidence>
<proteinExistence type="inferred from homology"/>
<keyword evidence="4" id="KW-0963">Cytoplasm</keyword>
<dbReference type="GO" id="GO:0005524">
    <property type="term" value="F:ATP binding"/>
    <property type="evidence" value="ECO:0007669"/>
    <property type="project" value="UniProtKB-KW"/>
</dbReference>
<evidence type="ECO:0000256" key="2">
    <source>
        <dbReference type="ARBA" id="ARBA00007599"/>
    </source>
</evidence>
<dbReference type="EMBL" id="JACCEM010000002">
    <property type="protein sequence ID" value="NYT48654.1"/>
    <property type="molecule type" value="Genomic_DNA"/>
</dbReference>